<evidence type="ECO:0000256" key="1">
    <source>
        <dbReference type="ARBA" id="ARBA00004613"/>
    </source>
</evidence>
<dbReference type="GO" id="GO:0005179">
    <property type="term" value="F:hormone activity"/>
    <property type="evidence" value="ECO:0007669"/>
    <property type="project" value="TreeGrafter"/>
</dbReference>
<keyword evidence="3" id="KW-0964">Secreted</keyword>
<dbReference type="OrthoDB" id="6092325at2759"/>
<dbReference type="GO" id="GO:0005615">
    <property type="term" value="C:extracellular space"/>
    <property type="evidence" value="ECO:0007669"/>
    <property type="project" value="TreeGrafter"/>
</dbReference>
<proteinExistence type="inferred from homology"/>
<reference evidence="7 8" key="1">
    <citation type="submission" date="2015-04" db="EMBL/GenBank/DDBJ databases">
        <title>Lasius niger genome sequencing.</title>
        <authorList>
            <person name="Konorov E.A."/>
            <person name="Nikitin M.A."/>
            <person name="Kirill M.V."/>
            <person name="Chang P."/>
        </authorList>
    </citation>
    <scope>NUCLEOTIDE SEQUENCE [LARGE SCALE GENOMIC DNA]</scope>
    <source>
        <tissue evidence="7">Whole</tissue>
    </source>
</reference>
<evidence type="ECO:0000256" key="5">
    <source>
        <dbReference type="ARBA" id="ARBA00023157"/>
    </source>
</evidence>
<protein>
    <submittedName>
        <fullName evidence="7">Meteorin-like protein</fullName>
    </submittedName>
</protein>
<dbReference type="PANTHER" id="PTHR28593:SF3">
    <property type="entry name" value="METEORIN-LIKE PROTEIN"/>
    <property type="match status" value="1"/>
</dbReference>
<organism evidence="7 8">
    <name type="scientific">Lasius niger</name>
    <name type="common">Black garden ant</name>
    <dbReference type="NCBI Taxonomy" id="67767"/>
    <lineage>
        <taxon>Eukaryota</taxon>
        <taxon>Metazoa</taxon>
        <taxon>Ecdysozoa</taxon>
        <taxon>Arthropoda</taxon>
        <taxon>Hexapoda</taxon>
        <taxon>Insecta</taxon>
        <taxon>Pterygota</taxon>
        <taxon>Neoptera</taxon>
        <taxon>Endopterygota</taxon>
        <taxon>Hymenoptera</taxon>
        <taxon>Apocrita</taxon>
        <taxon>Aculeata</taxon>
        <taxon>Formicoidea</taxon>
        <taxon>Formicidae</taxon>
        <taxon>Formicinae</taxon>
        <taxon>Lasius</taxon>
        <taxon>Lasius</taxon>
    </lineage>
</organism>
<comment type="subcellular location">
    <subcellularLocation>
        <location evidence="1">Secreted</location>
    </subcellularLocation>
</comment>
<sequence length="294" mass="32928">MLRAIIIIALSLIFVSVSAYEHTIADQCDWSGSGGGESGGVRPVYLRCARGTVLWRYPHGALRVVLSFPASSTGNTPVNHSSLGFRTCVKISGPVRVFLEANRRLRQIYSPSDGKHEYSHRCFRSWEHVAALYIEAEDDYSFKSTKVKLQYDLESNSPKGGVLQVLDEEEECRPCSMEELAKAYCQSDLVARGTVTAVEQQLNLDAAELVLRITKILRQVQEAENNENIDITDSSKRSIRVRIPVVCDARHGFGEFVIMAKRRLGDFILVCAPRLETWEQIVQEMDTSPCVLNS</sequence>
<evidence type="ECO:0000256" key="4">
    <source>
        <dbReference type="ARBA" id="ARBA00022729"/>
    </source>
</evidence>
<gene>
    <name evidence="7" type="ORF">RF55_1474</name>
</gene>
<accession>A0A0J7L6H2</accession>
<evidence type="ECO:0000256" key="2">
    <source>
        <dbReference type="ARBA" id="ARBA00005669"/>
    </source>
</evidence>
<keyword evidence="5" id="KW-1015">Disulfide bond</keyword>
<evidence type="ECO:0000256" key="3">
    <source>
        <dbReference type="ARBA" id="ARBA00022525"/>
    </source>
</evidence>
<dbReference type="PaxDb" id="67767-A0A0J7L6H2"/>
<evidence type="ECO:0000313" key="7">
    <source>
        <dbReference type="EMBL" id="KMQ98163.1"/>
    </source>
</evidence>
<dbReference type="Proteomes" id="UP000036403">
    <property type="component" value="Unassembled WGS sequence"/>
</dbReference>
<name>A0A0J7L6H2_LASNI</name>
<feature type="signal peptide" evidence="6">
    <location>
        <begin position="1"/>
        <end position="19"/>
    </location>
</feature>
<dbReference type="AlphaFoldDB" id="A0A0J7L6H2"/>
<feature type="chain" id="PRO_5005290523" evidence="6">
    <location>
        <begin position="20"/>
        <end position="294"/>
    </location>
</feature>
<dbReference type="PANTHER" id="PTHR28593">
    <property type="entry name" value="METEORIN-LIKE PROTEIN"/>
    <property type="match status" value="1"/>
</dbReference>
<keyword evidence="8" id="KW-1185">Reference proteome</keyword>
<comment type="similarity">
    <text evidence="2">Belongs to the meteorin family.</text>
</comment>
<dbReference type="InterPro" id="IPR051998">
    <property type="entry name" value="Meteorin-like"/>
</dbReference>
<evidence type="ECO:0000256" key="6">
    <source>
        <dbReference type="SAM" id="SignalP"/>
    </source>
</evidence>
<keyword evidence="4 6" id="KW-0732">Signal</keyword>
<dbReference type="STRING" id="67767.A0A0J7L6H2"/>
<comment type="caution">
    <text evidence="7">The sequence shown here is derived from an EMBL/GenBank/DDBJ whole genome shotgun (WGS) entry which is preliminary data.</text>
</comment>
<evidence type="ECO:0000313" key="8">
    <source>
        <dbReference type="Proteomes" id="UP000036403"/>
    </source>
</evidence>
<dbReference type="EMBL" id="LBMM01000514">
    <property type="protein sequence ID" value="KMQ98163.1"/>
    <property type="molecule type" value="Genomic_DNA"/>
</dbReference>